<dbReference type="Proteomes" id="UP000185753">
    <property type="component" value="Unassembled WGS sequence"/>
</dbReference>
<organism evidence="2 3">
    <name type="scientific">Acinetobacter gandensis</name>
    <dbReference type="NCBI Taxonomy" id="1443941"/>
    <lineage>
        <taxon>Bacteria</taxon>
        <taxon>Pseudomonadati</taxon>
        <taxon>Pseudomonadota</taxon>
        <taxon>Gammaproteobacteria</taxon>
        <taxon>Moraxellales</taxon>
        <taxon>Moraxellaceae</taxon>
        <taxon>Acinetobacter</taxon>
    </lineage>
</organism>
<evidence type="ECO:0008006" key="4">
    <source>
        <dbReference type="Google" id="ProtNLM"/>
    </source>
</evidence>
<dbReference type="OrthoDB" id="5739641at2"/>
<proteinExistence type="predicted"/>
<dbReference type="Pfam" id="PF11159">
    <property type="entry name" value="DUF2939"/>
    <property type="match status" value="1"/>
</dbReference>
<sequence length="222" mass="25522">MIKQHRIGVYSLVSAFALTLLIWLASPYWVLFQIHQAYEQNQPEKISKYIDYAAVKSSLKPQIQQWVVQQFALNQMPKFVQKWGMPFSANLSDAAVEVIVNPTSLMLLMQGQAIKDSVNIAELRHLEQLQDWSNSFNKEVIAQEKNQLSPSFTFQPNKTVENLQVGQKPQAIRPTTKYRAWNRFDIEVPVRTAAKNAQFTIFSMQRSGVSWKIVAIQLPHSM</sequence>
<reference evidence="3" key="1">
    <citation type="submission" date="2016-06" db="EMBL/GenBank/DDBJ databases">
        <authorList>
            <person name="Radolfova-Krizova L."/>
            <person name="Nemec A."/>
        </authorList>
    </citation>
    <scope>NUCLEOTIDE SEQUENCE [LARGE SCALE GENOMIC DNA]</scope>
    <source>
        <strain evidence="3">ANC 4275</strain>
    </source>
</reference>
<gene>
    <name evidence="2" type="ORF">A9J31_05490</name>
</gene>
<dbReference type="STRING" id="1443941.A9J31_05490"/>
<name>A0A1A7R9D3_9GAMM</name>
<feature type="transmembrane region" description="Helical" evidence="1">
    <location>
        <begin position="7"/>
        <end position="31"/>
    </location>
</feature>
<dbReference type="EMBL" id="LZDS01000025">
    <property type="protein sequence ID" value="OBX28521.1"/>
    <property type="molecule type" value="Genomic_DNA"/>
</dbReference>
<keyword evidence="3" id="KW-1185">Reference proteome</keyword>
<evidence type="ECO:0000313" key="2">
    <source>
        <dbReference type="EMBL" id="OBX28521.1"/>
    </source>
</evidence>
<keyword evidence="1" id="KW-0812">Transmembrane</keyword>
<keyword evidence="1" id="KW-0472">Membrane</keyword>
<dbReference type="AlphaFoldDB" id="A0A1A7R9D3"/>
<protein>
    <recommendedName>
        <fullName evidence="4">DUF2939 domain-containing protein</fullName>
    </recommendedName>
</protein>
<accession>A0A1A7R9D3</accession>
<evidence type="ECO:0000256" key="1">
    <source>
        <dbReference type="SAM" id="Phobius"/>
    </source>
</evidence>
<keyword evidence="1" id="KW-1133">Transmembrane helix</keyword>
<dbReference type="InterPro" id="IPR021330">
    <property type="entry name" value="DUF2939"/>
</dbReference>
<comment type="caution">
    <text evidence="2">The sequence shown here is derived from an EMBL/GenBank/DDBJ whole genome shotgun (WGS) entry which is preliminary data.</text>
</comment>
<evidence type="ECO:0000313" key="3">
    <source>
        <dbReference type="Proteomes" id="UP000185753"/>
    </source>
</evidence>